<organism evidence="6 7">
    <name type="scientific">Echinicola pacifica</name>
    <dbReference type="NCBI Taxonomy" id="346377"/>
    <lineage>
        <taxon>Bacteria</taxon>
        <taxon>Pseudomonadati</taxon>
        <taxon>Bacteroidota</taxon>
        <taxon>Cytophagia</taxon>
        <taxon>Cytophagales</taxon>
        <taxon>Cyclobacteriaceae</taxon>
        <taxon>Echinicola</taxon>
    </lineage>
</organism>
<evidence type="ECO:0000256" key="4">
    <source>
        <dbReference type="ARBA" id="ARBA00023136"/>
    </source>
</evidence>
<dbReference type="AlphaFoldDB" id="A0A918UQI8"/>
<evidence type="ECO:0000256" key="5">
    <source>
        <dbReference type="RuleBase" id="RU363041"/>
    </source>
</evidence>
<evidence type="ECO:0000256" key="3">
    <source>
        <dbReference type="ARBA" id="ARBA00022989"/>
    </source>
</evidence>
<dbReference type="PANTHER" id="PTHR43701:SF2">
    <property type="entry name" value="MEMBRANE TRANSPORTER PROTEIN YJNA-RELATED"/>
    <property type="match status" value="1"/>
</dbReference>
<proteinExistence type="inferred from homology"/>
<keyword evidence="3 5" id="KW-1133">Transmembrane helix</keyword>
<keyword evidence="2 5" id="KW-0812">Transmembrane</keyword>
<dbReference type="RefSeq" id="WP_026235693.1">
    <property type="nucleotide sequence ID" value="NZ_BMWX01000003.1"/>
</dbReference>
<keyword evidence="7" id="KW-1185">Reference proteome</keyword>
<dbReference type="GO" id="GO:0005886">
    <property type="term" value="C:plasma membrane"/>
    <property type="evidence" value="ECO:0007669"/>
    <property type="project" value="UniProtKB-SubCell"/>
</dbReference>
<feature type="transmembrane region" description="Helical" evidence="5">
    <location>
        <begin position="217"/>
        <end position="236"/>
    </location>
</feature>
<reference evidence="6" key="2">
    <citation type="submission" date="2020-09" db="EMBL/GenBank/DDBJ databases">
        <authorList>
            <person name="Sun Q."/>
            <person name="Kim S."/>
        </authorList>
    </citation>
    <scope>NUCLEOTIDE SEQUENCE</scope>
    <source>
        <strain evidence="6">KCTC 12368</strain>
    </source>
</reference>
<feature type="transmembrane region" description="Helical" evidence="5">
    <location>
        <begin position="43"/>
        <end position="62"/>
    </location>
</feature>
<feature type="transmembrane region" description="Helical" evidence="5">
    <location>
        <begin position="7"/>
        <end position="37"/>
    </location>
</feature>
<evidence type="ECO:0000256" key="1">
    <source>
        <dbReference type="ARBA" id="ARBA00004141"/>
    </source>
</evidence>
<sequence>MEIQQIIGYLAAILIGLSLGMIGGGGSILTVPILVYLLHVEPVLATAYSLFVVGLTSLVGSAKYMKAQLISYKAALIFGLPSMVAVFVIRKFLIHALPDVIGTFWGYELSRDVFILLLFAILMMLAAISMIRNGEKSEPSDQNSSLNVKVIFLAGLLEGSITGIVGAGGGFLIIPALVLLAHLPMRTAVGTSLLIIGVKSLIGFTGDVMEQSIDWMFLVWFSALSVVGIFIGARFASRVDESSLKKGFGWFVLVMGIYIVIKELVL</sequence>
<protein>
    <recommendedName>
        <fullName evidence="5">Probable membrane transporter protein</fullName>
    </recommendedName>
</protein>
<evidence type="ECO:0000313" key="7">
    <source>
        <dbReference type="Proteomes" id="UP000619457"/>
    </source>
</evidence>
<evidence type="ECO:0000313" key="6">
    <source>
        <dbReference type="EMBL" id="GGZ27289.1"/>
    </source>
</evidence>
<dbReference type="Pfam" id="PF01925">
    <property type="entry name" value="TauE"/>
    <property type="match status" value="1"/>
</dbReference>
<feature type="transmembrane region" description="Helical" evidence="5">
    <location>
        <begin position="151"/>
        <end position="181"/>
    </location>
</feature>
<name>A0A918UQI8_9BACT</name>
<keyword evidence="4 5" id="KW-0472">Membrane</keyword>
<comment type="caution">
    <text evidence="6">The sequence shown here is derived from an EMBL/GenBank/DDBJ whole genome shotgun (WGS) entry which is preliminary data.</text>
</comment>
<feature type="transmembrane region" description="Helical" evidence="5">
    <location>
        <begin position="113"/>
        <end position="131"/>
    </location>
</feature>
<dbReference type="InterPro" id="IPR051598">
    <property type="entry name" value="TSUP/Inactive_protease-like"/>
</dbReference>
<dbReference type="PANTHER" id="PTHR43701">
    <property type="entry name" value="MEMBRANE TRANSPORTER PROTEIN MJ0441-RELATED"/>
    <property type="match status" value="1"/>
</dbReference>
<dbReference type="InterPro" id="IPR002781">
    <property type="entry name" value="TM_pro_TauE-like"/>
</dbReference>
<gene>
    <name evidence="6" type="ORF">GCM10007049_20100</name>
</gene>
<dbReference type="EMBL" id="BMWX01000003">
    <property type="protein sequence ID" value="GGZ27289.1"/>
    <property type="molecule type" value="Genomic_DNA"/>
</dbReference>
<comment type="similarity">
    <text evidence="5">Belongs to the 4-toluene sulfonate uptake permease (TSUP) (TC 2.A.102) family.</text>
</comment>
<evidence type="ECO:0000256" key="2">
    <source>
        <dbReference type="ARBA" id="ARBA00022692"/>
    </source>
</evidence>
<comment type="subcellular location">
    <subcellularLocation>
        <location evidence="5">Cell membrane</location>
        <topology evidence="5">Multi-pass membrane protein</topology>
    </subcellularLocation>
    <subcellularLocation>
        <location evidence="1">Membrane</location>
        <topology evidence="1">Multi-pass membrane protein</topology>
    </subcellularLocation>
</comment>
<dbReference type="Proteomes" id="UP000619457">
    <property type="component" value="Unassembled WGS sequence"/>
</dbReference>
<reference evidence="6" key="1">
    <citation type="journal article" date="2014" name="Int. J. Syst. Evol. Microbiol.">
        <title>Complete genome sequence of Corynebacterium casei LMG S-19264T (=DSM 44701T), isolated from a smear-ripened cheese.</title>
        <authorList>
            <consortium name="US DOE Joint Genome Institute (JGI-PGF)"/>
            <person name="Walter F."/>
            <person name="Albersmeier A."/>
            <person name="Kalinowski J."/>
            <person name="Ruckert C."/>
        </authorList>
    </citation>
    <scope>NUCLEOTIDE SEQUENCE</scope>
    <source>
        <strain evidence="6">KCTC 12368</strain>
    </source>
</reference>
<feature type="transmembrane region" description="Helical" evidence="5">
    <location>
        <begin position="74"/>
        <end position="93"/>
    </location>
</feature>
<accession>A0A918UQI8</accession>
<keyword evidence="5" id="KW-1003">Cell membrane</keyword>
<feature type="transmembrane region" description="Helical" evidence="5">
    <location>
        <begin position="187"/>
        <end position="205"/>
    </location>
</feature>
<feature type="transmembrane region" description="Helical" evidence="5">
    <location>
        <begin position="248"/>
        <end position="265"/>
    </location>
</feature>